<evidence type="ECO:0000313" key="2">
    <source>
        <dbReference type="EMBL" id="EJT45877.1"/>
    </source>
</evidence>
<name>J6ESZ7_TRIAS</name>
<organism evidence="2 3">
    <name type="scientific">Trichosporon asahii var. asahii (strain ATCC 90039 / CBS 2479 / JCM 2466 / KCTC 7840 / NBRC 103889/ NCYC 2677 / UAMH 7654)</name>
    <name type="common">Yeast</name>
    <dbReference type="NCBI Taxonomy" id="1186058"/>
    <lineage>
        <taxon>Eukaryota</taxon>
        <taxon>Fungi</taxon>
        <taxon>Dikarya</taxon>
        <taxon>Basidiomycota</taxon>
        <taxon>Agaricomycotina</taxon>
        <taxon>Tremellomycetes</taxon>
        <taxon>Trichosporonales</taxon>
        <taxon>Trichosporonaceae</taxon>
        <taxon>Trichosporon</taxon>
    </lineage>
</organism>
<dbReference type="EMBL" id="ALBS01000320">
    <property type="protein sequence ID" value="EJT45877.1"/>
    <property type="molecule type" value="Genomic_DNA"/>
</dbReference>
<dbReference type="KEGG" id="tasa:A1Q1_05683"/>
<evidence type="ECO:0000256" key="1">
    <source>
        <dbReference type="SAM" id="MobiDB-lite"/>
    </source>
</evidence>
<protein>
    <submittedName>
        <fullName evidence="2">Uncharacterized protein</fullName>
    </submittedName>
</protein>
<dbReference type="HOGENOM" id="CLU_2623752_0_0_1"/>
<sequence length="78" mass="8470">MTSIVLNVEHRAFDDALDTDSSTDTAKDRARHCTQALQEVESQLLAKLSASDVRPGPDASGQAGGGRRKRKRNRVLPP</sequence>
<reference evidence="2 3" key="1">
    <citation type="journal article" date="2012" name="Eukaryot. Cell">
        <title>Draft genome sequence of CBS 2479, the standard type strain of Trichosporon asahii.</title>
        <authorList>
            <person name="Yang R.Y."/>
            <person name="Li H.T."/>
            <person name="Zhu H."/>
            <person name="Zhou G.P."/>
            <person name="Wang M."/>
            <person name="Wang L."/>
        </authorList>
    </citation>
    <scope>NUCLEOTIDE SEQUENCE [LARGE SCALE GENOMIC DNA]</scope>
    <source>
        <strain evidence="3">ATCC 90039 / CBS 2479 / JCM 2466 / KCTC 7840 / NCYC 2677 / UAMH 7654</strain>
    </source>
</reference>
<gene>
    <name evidence="2" type="ORF">A1Q1_05683</name>
</gene>
<evidence type="ECO:0000313" key="3">
    <source>
        <dbReference type="Proteomes" id="UP000002748"/>
    </source>
</evidence>
<dbReference type="RefSeq" id="XP_014176367.1">
    <property type="nucleotide sequence ID" value="XM_014320892.1"/>
</dbReference>
<dbReference type="VEuPathDB" id="FungiDB:A1Q1_05683"/>
<feature type="region of interest" description="Disordered" evidence="1">
    <location>
        <begin position="48"/>
        <end position="78"/>
    </location>
</feature>
<dbReference type="Proteomes" id="UP000002748">
    <property type="component" value="Unassembled WGS sequence"/>
</dbReference>
<dbReference type="AlphaFoldDB" id="J6ESZ7"/>
<feature type="compositionally biased region" description="Basic residues" evidence="1">
    <location>
        <begin position="66"/>
        <end position="78"/>
    </location>
</feature>
<dbReference type="GeneID" id="25989195"/>
<accession>J6ESZ7</accession>
<comment type="caution">
    <text evidence="2">The sequence shown here is derived from an EMBL/GenBank/DDBJ whole genome shotgun (WGS) entry which is preliminary data.</text>
</comment>
<proteinExistence type="predicted"/>